<dbReference type="VEuPathDB" id="FungiDB:LEMA_P105740.1"/>
<dbReference type="InParanoid" id="E5A1H9"/>
<evidence type="ECO:0000313" key="2">
    <source>
        <dbReference type="EMBL" id="CBX97443.1"/>
    </source>
</evidence>
<evidence type="ECO:0000256" key="1">
    <source>
        <dbReference type="SAM" id="MobiDB-lite"/>
    </source>
</evidence>
<keyword evidence="3" id="KW-1185">Reference proteome</keyword>
<protein>
    <submittedName>
        <fullName evidence="2">Predicted protein</fullName>
    </submittedName>
</protein>
<reference evidence="3" key="1">
    <citation type="journal article" date="2011" name="Nat. Commun.">
        <title>Effector diversification within compartments of the Leptosphaeria maculans genome affected by Repeat-Induced Point mutations.</title>
        <authorList>
            <person name="Rouxel T."/>
            <person name="Grandaubert J."/>
            <person name="Hane J.K."/>
            <person name="Hoede C."/>
            <person name="van de Wouw A.P."/>
            <person name="Couloux A."/>
            <person name="Dominguez V."/>
            <person name="Anthouard V."/>
            <person name="Bally P."/>
            <person name="Bourras S."/>
            <person name="Cozijnsen A.J."/>
            <person name="Ciuffetti L.M."/>
            <person name="Degrave A."/>
            <person name="Dilmaghani A."/>
            <person name="Duret L."/>
            <person name="Fudal I."/>
            <person name="Goodwin S.B."/>
            <person name="Gout L."/>
            <person name="Glaser N."/>
            <person name="Linglin J."/>
            <person name="Kema G.H.J."/>
            <person name="Lapalu N."/>
            <person name="Lawrence C.B."/>
            <person name="May K."/>
            <person name="Meyer M."/>
            <person name="Ollivier B."/>
            <person name="Poulain J."/>
            <person name="Schoch C.L."/>
            <person name="Simon A."/>
            <person name="Spatafora J.W."/>
            <person name="Stachowiak A."/>
            <person name="Turgeon B.G."/>
            <person name="Tyler B.M."/>
            <person name="Vincent D."/>
            <person name="Weissenbach J."/>
            <person name="Amselem J."/>
            <person name="Quesneville H."/>
            <person name="Oliver R.P."/>
            <person name="Wincker P."/>
            <person name="Balesdent M.-H."/>
            <person name="Howlett B.J."/>
        </authorList>
    </citation>
    <scope>NUCLEOTIDE SEQUENCE [LARGE SCALE GENOMIC DNA]</scope>
    <source>
        <strain evidence="3">JN3 / isolate v23.1.3 / race Av1-4-5-6-7-8</strain>
    </source>
</reference>
<organism evidence="3">
    <name type="scientific">Leptosphaeria maculans (strain JN3 / isolate v23.1.3 / race Av1-4-5-6-7-8)</name>
    <name type="common">Blackleg fungus</name>
    <name type="synonym">Phoma lingam</name>
    <dbReference type="NCBI Taxonomy" id="985895"/>
    <lineage>
        <taxon>Eukaryota</taxon>
        <taxon>Fungi</taxon>
        <taxon>Dikarya</taxon>
        <taxon>Ascomycota</taxon>
        <taxon>Pezizomycotina</taxon>
        <taxon>Dothideomycetes</taxon>
        <taxon>Pleosporomycetidae</taxon>
        <taxon>Pleosporales</taxon>
        <taxon>Pleosporineae</taxon>
        <taxon>Leptosphaeriaceae</taxon>
        <taxon>Plenodomus</taxon>
        <taxon>Plenodomus lingam/Leptosphaeria maculans species complex</taxon>
    </lineage>
</organism>
<evidence type="ECO:0000313" key="3">
    <source>
        <dbReference type="Proteomes" id="UP000002668"/>
    </source>
</evidence>
<proteinExistence type="predicted"/>
<feature type="compositionally biased region" description="Polar residues" evidence="1">
    <location>
        <begin position="97"/>
        <end position="110"/>
    </location>
</feature>
<dbReference type="Proteomes" id="UP000002668">
    <property type="component" value="Genome"/>
</dbReference>
<dbReference type="EMBL" id="FP929131">
    <property type="protein sequence ID" value="CBX97443.1"/>
    <property type="molecule type" value="Genomic_DNA"/>
</dbReference>
<feature type="region of interest" description="Disordered" evidence="1">
    <location>
        <begin position="84"/>
        <end position="110"/>
    </location>
</feature>
<dbReference type="HOGENOM" id="CLU_2171541_0_0_1"/>
<name>E5A1H9_LEPMJ</name>
<accession>E5A1H9</accession>
<sequence>MSEQPQSLNDDAMFCNKGPYICIPTESHLRAPHSVTNKTSYQAAPSCSSPNFLHKMSIRISEFALNRETVAFLSSTYLGGTSEETRAKMRRFPRQPQHATPATPSSPAET</sequence>
<gene>
    <name evidence="2" type="ORF">LEMA_P105740.1</name>
</gene>
<dbReference type="AlphaFoldDB" id="E5A1H9"/>